<reference evidence="4" key="1">
    <citation type="journal article" date="2019" name="Int. J. Syst. Evol. Microbiol.">
        <title>The Global Catalogue of Microorganisms (GCM) 10K type strain sequencing project: providing services to taxonomists for standard genome sequencing and annotation.</title>
        <authorList>
            <consortium name="The Broad Institute Genomics Platform"/>
            <consortium name="The Broad Institute Genome Sequencing Center for Infectious Disease"/>
            <person name="Wu L."/>
            <person name="Ma J."/>
        </authorList>
    </citation>
    <scope>NUCLEOTIDE SEQUENCE [LARGE SCALE GENOMIC DNA]</scope>
    <source>
        <strain evidence="4">IBRC-M 10906</strain>
    </source>
</reference>
<feature type="transmembrane region" description="Helical" evidence="2">
    <location>
        <begin position="43"/>
        <end position="61"/>
    </location>
</feature>
<dbReference type="RefSeq" id="WP_377394015.1">
    <property type="nucleotide sequence ID" value="NZ_JBHSAN010000052.1"/>
</dbReference>
<gene>
    <name evidence="3" type="ORF">ACFS2C_24955</name>
</gene>
<feature type="transmembrane region" description="Helical" evidence="2">
    <location>
        <begin position="104"/>
        <end position="124"/>
    </location>
</feature>
<keyword evidence="4" id="KW-1185">Reference proteome</keyword>
<proteinExistence type="predicted"/>
<sequence length="165" mass="17220">MSEGEQDRARDGEHDPDLDELGADVDAAVDGAVRTVEFGRRGFGIALAVFGAVLGLVLPWAGGHAGWEVLAGEGDAIPRLFAATSSGFGILASALALTTRRWWLTWVCSLGCWVAAVDGLLAIWSQQSSSASGHPGAGPGIGMVIAFVCMVVLGVQWVRVAWSRT</sequence>
<feature type="transmembrane region" description="Helical" evidence="2">
    <location>
        <begin position="76"/>
        <end position="97"/>
    </location>
</feature>
<organism evidence="3 4">
    <name type="scientific">Prauserella oleivorans</name>
    <dbReference type="NCBI Taxonomy" id="1478153"/>
    <lineage>
        <taxon>Bacteria</taxon>
        <taxon>Bacillati</taxon>
        <taxon>Actinomycetota</taxon>
        <taxon>Actinomycetes</taxon>
        <taxon>Pseudonocardiales</taxon>
        <taxon>Pseudonocardiaceae</taxon>
        <taxon>Prauserella</taxon>
    </lineage>
</organism>
<evidence type="ECO:0000256" key="1">
    <source>
        <dbReference type="SAM" id="MobiDB-lite"/>
    </source>
</evidence>
<keyword evidence="2" id="KW-0472">Membrane</keyword>
<name>A0ABW5WJC8_9PSEU</name>
<keyword evidence="2" id="KW-0812">Transmembrane</keyword>
<evidence type="ECO:0000313" key="4">
    <source>
        <dbReference type="Proteomes" id="UP001597478"/>
    </source>
</evidence>
<feature type="region of interest" description="Disordered" evidence="1">
    <location>
        <begin position="1"/>
        <end position="20"/>
    </location>
</feature>
<dbReference type="EMBL" id="JBHUOF010000048">
    <property type="protein sequence ID" value="MFD2802643.1"/>
    <property type="molecule type" value="Genomic_DNA"/>
</dbReference>
<dbReference type="Proteomes" id="UP001597478">
    <property type="component" value="Unassembled WGS sequence"/>
</dbReference>
<feature type="transmembrane region" description="Helical" evidence="2">
    <location>
        <begin position="136"/>
        <end position="158"/>
    </location>
</feature>
<feature type="compositionally biased region" description="Basic and acidic residues" evidence="1">
    <location>
        <begin position="1"/>
        <end position="15"/>
    </location>
</feature>
<keyword evidence="2" id="KW-1133">Transmembrane helix</keyword>
<evidence type="ECO:0000313" key="3">
    <source>
        <dbReference type="EMBL" id="MFD2802643.1"/>
    </source>
</evidence>
<evidence type="ECO:0000256" key="2">
    <source>
        <dbReference type="SAM" id="Phobius"/>
    </source>
</evidence>
<evidence type="ECO:0008006" key="5">
    <source>
        <dbReference type="Google" id="ProtNLM"/>
    </source>
</evidence>
<accession>A0ABW5WJC8</accession>
<protein>
    <recommendedName>
        <fullName evidence="5">Transmembrane protein</fullName>
    </recommendedName>
</protein>
<comment type="caution">
    <text evidence="3">The sequence shown here is derived from an EMBL/GenBank/DDBJ whole genome shotgun (WGS) entry which is preliminary data.</text>
</comment>